<comment type="caution">
    <text evidence="2">The sequence shown here is derived from an EMBL/GenBank/DDBJ whole genome shotgun (WGS) entry which is preliminary data.</text>
</comment>
<evidence type="ECO:0000259" key="1">
    <source>
        <dbReference type="Pfam" id="PF09414"/>
    </source>
</evidence>
<dbReference type="EMBL" id="JBEZNA010000001">
    <property type="protein sequence ID" value="MEU9575823.1"/>
    <property type="molecule type" value="Genomic_DNA"/>
</dbReference>
<evidence type="ECO:0000313" key="3">
    <source>
        <dbReference type="Proteomes" id="UP001551584"/>
    </source>
</evidence>
<name>A0ABV3EI21_9ACTN</name>
<proteinExistence type="predicted"/>
<keyword evidence="2" id="KW-0436">Ligase</keyword>
<feature type="domain" description="RNA ligase" evidence="1">
    <location>
        <begin position="41"/>
        <end position="239"/>
    </location>
</feature>
<organism evidence="2 3">
    <name type="scientific">Streptomyces chilikensis</name>
    <dbReference type="NCBI Taxonomy" id="1194079"/>
    <lineage>
        <taxon>Bacteria</taxon>
        <taxon>Bacillati</taxon>
        <taxon>Actinomycetota</taxon>
        <taxon>Actinomycetes</taxon>
        <taxon>Kitasatosporales</taxon>
        <taxon>Streptomycetaceae</taxon>
        <taxon>Streptomyces</taxon>
    </lineage>
</organism>
<sequence>MTAPGLAALNSATKYPSIPTYHRLDPGNGSLLEEHTPFTGDVLLTEKVDGTNGRIVLLPDGDYLIGSREELLHAKGDRVHNPALGIVDELRPLADRLGPRDADGRIAVFFLEVYGRRIGGAAKQYTGGNGVGHRLFDVAFIRPDVLDRSPGQIASWRDDGGQDFGDEAALQRIAATDGIPLVPRLATIPGGRLPATVDGMAALLAERLPATRVALDDGAGGTPEGIVLRTPDRSVIAKARFQDYARTAKRRARR</sequence>
<dbReference type="InterPro" id="IPR021122">
    <property type="entry name" value="RNA_ligase_dom_REL/Rnl2"/>
</dbReference>
<gene>
    <name evidence="2" type="ORF">AB0D95_00720</name>
</gene>
<dbReference type="RefSeq" id="WP_359267799.1">
    <property type="nucleotide sequence ID" value="NZ_JBEZNA010000001.1"/>
</dbReference>
<dbReference type="GO" id="GO:0016874">
    <property type="term" value="F:ligase activity"/>
    <property type="evidence" value="ECO:0007669"/>
    <property type="project" value="UniProtKB-KW"/>
</dbReference>
<dbReference type="Proteomes" id="UP001551584">
    <property type="component" value="Unassembled WGS sequence"/>
</dbReference>
<dbReference type="SUPFAM" id="SSF56091">
    <property type="entry name" value="DNA ligase/mRNA capping enzyme, catalytic domain"/>
    <property type="match status" value="1"/>
</dbReference>
<dbReference type="Pfam" id="PF09414">
    <property type="entry name" value="RNA_ligase"/>
    <property type="match status" value="1"/>
</dbReference>
<evidence type="ECO:0000313" key="2">
    <source>
        <dbReference type="EMBL" id="MEU9575823.1"/>
    </source>
</evidence>
<reference evidence="2 3" key="1">
    <citation type="submission" date="2024-06" db="EMBL/GenBank/DDBJ databases">
        <title>The Natural Products Discovery Center: Release of the First 8490 Sequenced Strains for Exploring Actinobacteria Biosynthetic Diversity.</title>
        <authorList>
            <person name="Kalkreuter E."/>
            <person name="Kautsar S.A."/>
            <person name="Yang D."/>
            <person name="Bader C.D."/>
            <person name="Teijaro C.N."/>
            <person name="Fluegel L."/>
            <person name="Davis C.M."/>
            <person name="Simpson J.R."/>
            <person name="Lauterbach L."/>
            <person name="Steele A.D."/>
            <person name="Gui C."/>
            <person name="Meng S."/>
            <person name="Li G."/>
            <person name="Viehrig K."/>
            <person name="Ye F."/>
            <person name="Su P."/>
            <person name="Kiefer A.F."/>
            <person name="Nichols A."/>
            <person name="Cepeda A.J."/>
            <person name="Yan W."/>
            <person name="Fan B."/>
            <person name="Jiang Y."/>
            <person name="Adhikari A."/>
            <person name="Zheng C.-J."/>
            <person name="Schuster L."/>
            <person name="Cowan T.M."/>
            <person name="Smanski M.J."/>
            <person name="Chevrette M.G."/>
            <person name="De Carvalho L.P.S."/>
            <person name="Shen B."/>
        </authorList>
    </citation>
    <scope>NUCLEOTIDE SEQUENCE [LARGE SCALE GENOMIC DNA]</scope>
    <source>
        <strain evidence="2 3">NPDC048117</strain>
    </source>
</reference>
<keyword evidence="3" id="KW-1185">Reference proteome</keyword>
<protein>
    <submittedName>
        <fullName evidence="2">RNA ligase family protein</fullName>
    </submittedName>
</protein>
<accession>A0ABV3EI21</accession>